<reference evidence="12 13" key="1">
    <citation type="submission" date="2024-04" db="EMBL/GenBank/DDBJ databases">
        <title>Tritrichomonas musculus Genome.</title>
        <authorList>
            <person name="Alves-Ferreira E."/>
            <person name="Grigg M."/>
            <person name="Lorenzi H."/>
            <person name="Galac M."/>
        </authorList>
    </citation>
    <scope>NUCLEOTIDE SEQUENCE [LARGE SCALE GENOMIC DNA]</scope>
    <source>
        <strain evidence="12 13">EAF2021</strain>
    </source>
</reference>
<dbReference type="Proteomes" id="UP001470230">
    <property type="component" value="Unassembled WGS sequence"/>
</dbReference>
<dbReference type="InterPro" id="IPR017853">
    <property type="entry name" value="GH"/>
</dbReference>
<dbReference type="InterPro" id="IPR050288">
    <property type="entry name" value="Cellulose_deg_GH3"/>
</dbReference>
<evidence type="ECO:0000256" key="6">
    <source>
        <dbReference type="ARBA" id="ARBA00022989"/>
    </source>
</evidence>
<evidence type="ECO:0000256" key="9">
    <source>
        <dbReference type="SAM" id="MobiDB-lite"/>
    </source>
</evidence>
<comment type="caution">
    <text evidence="12">The sequence shown here is derived from an EMBL/GenBank/DDBJ whole genome shotgun (WGS) entry which is preliminary data.</text>
</comment>
<keyword evidence="5" id="KW-0378">Hydrolase</keyword>
<evidence type="ECO:0000259" key="10">
    <source>
        <dbReference type="Pfam" id="PF00933"/>
    </source>
</evidence>
<evidence type="ECO:0000256" key="3">
    <source>
        <dbReference type="ARBA" id="ARBA00005336"/>
    </source>
</evidence>
<evidence type="ECO:0000313" key="12">
    <source>
        <dbReference type="EMBL" id="KAK8836619.1"/>
    </source>
</evidence>
<feature type="transmembrane region" description="Helical" evidence="8">
    <location>
        <begin position="198"/>
        <end position="218"/>
    </location>
</feature>
<dbReference type="InterPro" id="IPR001594">
    <property type="entry name" value="Palmitoyltrfase_DHHC"/>
</dbReference>
<keyword evidence="4 8" id="KW-0812">Transmembrane</keyword>
<comment type="similarity">
    <text evidence="8">Belongs to the DHHC palmitoyltransferase family.</text>
</comment>
<dbReference type="Pfam" id="PF00933">
    <property type="entry name" value="Glyco_hydro_3"/>
    <property type="match status" value="1"/>
</dbReference>
<feature type="domain" description="Glycoside hydrolase family 3 N-terminal" evidence="10">
    <location>
        <begin position="378"/>
        <end position="534"/>
    </location>
</feature>
<dbReference type="Gene3D" id="3.20.20.300">
    <property type="entry name" value="Glycoside hydrolase, family 3, N-terminal domain"/>
    <property type="match status" value="1"/>
</dbReference>
<comment type="catalytic activity">
    <reaction evidence="1">
        <text>Hydrolysis of terminal, non-reducing beta-D-glucosyl residues with release of beta-D-glucose.</text>
        <dbReference type="EC" id="3.2.1.21"/>
    </reaction>
</comment>
<name>A0ABR2GRU2_9EUKA</name>
<proteinExistence type="inferred from homology"/>
<evidence type="ECO:0000256" key="1">
    <source>
        <dbReference type="ARBA" id="ARBA00000448"/>
    </source>
</evidence>
<dbReference type="PROSITE" id="PS50216">
    <property type="entry name" value="DHHC"/>
    <property type="match status" value="1"/>
</dbReference>
<feature type="transmembrane region" description="Helical" evidence="8">
    <location>
        <begin position="100"/>
        <end position="120"/>
    </location>
</feature>
<evidence type="ECO:0000256" key="5">
    <source>
        <dbReference type="ARBA" id="ARBA00022801"/>
    </source>
</evidence>
<dbReference type="InterPro" id="IPR001764">
    <property type="entry name" value="Glyco_hydro_3_N"/>
</dbReference>
<evidence type="ECO:0000256" key="4">
    <source>
        <dbReference type="ARBA" id="ARBA00022692"/>
    </source>
</evidence>
<feature type="domain" description="Palmitoyltransferase DHHC" evidence="11">
    <location>
        <begin position="151"/>
        <end position="270"/>
    </location>
</feature>
<keyword evidence="8" id="KW-0012">Acyltransferase</keyword>
<comment type="subcellular location">
    <subcellularLocation>
        <location evidence="2">Membrane</location>
        <topology evidence="2">Multi-pass membrane protein</topology>
    </subcellularLocation>
</comment>
<evidence type="ECO:0000313" key="13">
    <source>
        <dbReference type="Proteomes" id="UP001470230"/>
    </source>
</evidence>
<keyword evidence="6 8" id="KW-1133">Transmembrane helix</keyword>
<feature type="transmembrane region" description="Helical" evidence="8">
    <location>
        <begin position="230"/>
        <end position="249"/>
    </location>
</feature>
<comment type="catalytic activity">
    <reaction evidence="8">
        <text>L-cysteinyl-[protein] + hexadecanoyl-CoA = S-hexadecanoyl-L-cysteinyl-[protein] + CoA</text>
        <dbReference type="Rhea" id="RHEA:36683"/>
        <dbReference type="Rhea" id="RHEA-COMP:10131"/>
        <dbReference type="Rhea" id="RHEA-COMP:11032"/>
        <dbReference type="ChEBI" id="CHEBI:29950"/>
        <dbReference type="ChEBI" id="CHEBI:57287"/>
        <dbReference type="ChEBI" id="CHEBI:57379"/>
        <dbReference type="ChEBI" id="CHEBI:74151"/>
        <dbReference type="EC" id="2.3.1.225"/>
    </reaction>
</comment>
<dbReference type="SUPFAM" id="SSF51445">
    <property type="entry name" value="(Trans)glycosidases"/>
    <property type="match status" value="1"/>
</dbReference>
<dbReference type="Pfam" id="PF01529">
    <property type="entry name" value="DHHC"/>
    <property type="match status" value="1"/>
</dbReference>
<dbReference type="PRINTS" id="PR00133">
    <property type="entry name" value="GLHYDRLASE3"/>
</dbReference>
<comment type="domain">
    <text evidence="8">The DHHC domain is required for palmitoyltransferase activity.</text>
</comment>
<dbReference type="PANTHER" id="PTHR42715:SF10">
    <property type="entry name" value="BETA-GLUCOSIDASE"/>
    <property type="match status" value="1"/>
</dbReference>
<dbReference type="InterPro" id="IPR036962">
    <property type="entry name" value="Glyco_hydro_3_N_sf"/>
</dbReference>
<keyword evidence="7 8" id="KW-0472">Membrane</keyword>
<keyword evidence="8" id="KW-0808">Transferase</keyword>
<evidence type="ECO:0000259" key="11">
    <source>
        <dbReference type="Pfam" id="PF01529"/>
    </source>
</evidence>
<gene>
    <name evidence="12" type="ORF">M9Y10_037553</name>
</gene>
<dbReference type="EMBL" id="JAPFFF010000064">
    <property type="protein sequence ID" value="KAK8836619.1"/>
    <property type="molecule type" value="Genomic_DNA"/>
</dbReference>
<comment type="similarity">
    <text evidence="3">Belongs to the glycosyl hydrolase 3 family.</text>
</comment>
<organism evidence="12 13">
    <name type="scientific">Tritrichomonas musculus</name>
    <dbReference type="NCBI Taxonomy" id="1915356"/>
    <lineage>
        <taxon>Eukaryota</taxon>
        <taxon>Metamonada</taxon>
        <taxon>Parabasalia</taxon>
        <taxon>Tritrichomonadida</taxon>
        <taxon>Tritrichomonadidae</taxon>
        <taxon>Tritrichomonas</taxon>
    </lineage>
</organism>
<evidence type="ECO:0000256" key="8">
    <source>
        <dbReference type="RuleBase" id="RU079119"/>
    </source>
</evidence>
<protein>
    <recommendedName>
        <fullName evidence="8">Palmitoyltransferase</fullName>
        <ecNumber evidence="8">2.3.1.225</ecNumber>
    </recommendedName>
</protein>
<evidence type="ECO:0000256" key="7">
    <source>
        <dbReference type="ARBA" id="ARBA00023136"/>
    </source>
</evidence>
<feature type="region of interest" description="Disordered" evidence="9">
    <location>
        <begin position="551"/>
        <end position="576"/>
    </location>
</feature>
<accession>A0ABR2GRU2</accession>
<dbReference type="PANTHER" id="PTHR42715">
    <property type="entry name" value="BETA-GLUCOSIDASE"/>
    <property type="match status" value="1"/>
</dbReference>
<dbReference type="EC" id="2.3.1.225" evidence="8"/>
<feature type="transmembrane region" description="Helical" evidence="8">
    <location>
        <begin position="69"/>
        <end position="88"/>
    </location>
</feature>
<evidence type="ECO:0000256" key="2">
    <source>
        <dbReference type="ARBA" id="ARBA00004141"/>
    </source>
</evidence>
<keyword evidence="13" id="KW-1185">Reference proteome</keyword>
<sequence>MSNENNNSNILSFQDDFNQDDETFMPESFTKAGVPFLTKYTSLFGKSPFWYVNDAMFVSIRFNHMQLSFLYCIFHLLLLSSFFIWKYVVYDLYFDSLNAYFYFILSLYITLTIGLFRTILTNPGYLPFFYPAQSDRRNFTQTEFRQGFACKKEQVEWARNQKKPHRSTFSERAGYFVIRADHFCAWIQNWVAYKNHRFFLIFVTFSAIYMDTIFLHLVHLLFFHFKSCSISFYIFTLSLSGFFSFIFSVQTLYQYAHVSVNVTLLESLKRQNRFYDRGCLNNWSEVCGPKKLICLWPFPCITLKGSYNPFNYPEYIGPSYLDDLKKDDKKEGLFNEVDVNNENSTLVPRLTIPNILIANGPHGINKYDVKDDDSGISILFPSEYCACCSFDCDIMYRMGEAFGDEMIKEGISLILGPGVNIKRSPVCGRNFEYFSEDPYLSTKIAGSLIKGIQSKGIGACIKLFACNNQEFLRFFSNSQVEERALREIYLASFEGAIREAKPWMVMTSYNSINNTHSSNNYEFLTTILREEWKWNINDDNEPPISGILMSDLGGDKDPVLGQKSGLDLDNPGNNDD</sequence>
<feature type="compositionally biased region" description="Low complexity" evidence="9">
    <location>
        <begin position="565"/>
        <end position="576"/>
    </location>
</feature>